<keyword evidence="1" id="KW-0812">Transmembrane</keyword>
<gene>
    <name evidence="3" type="ORF">AB8O55_17375</name>
</gene>
<organism evidence="3 4">
    <name type="scientific">Saccharopolyspora cebuensis</name>
    <dbReference type="NCBI Taxonomy" id="418759"/>
    <lineage>
        <taxon>Bacteria</taxon>
        <taxon>Bacillati</taxon>
        <taxon>Actinomycetota</taxon>
        <taxon>Actinomycetes</taxon>
        <taxon>Pseudonocardiales</taxon>
        <taxon>Pseudonocardiaceae</taxon>
        <taxon>Saccharopolyspora</taxon>
    </lineage>
</organism>
<reference evidence="3 4" key="1">
    <citation type="submission" date="2024-08" db="EMBL/GenBank/DDBJ databases">
        <title>Genome mining of Saccharopolyspora cebuensis PGLac3 from Nigerian medicinal plant.</title>
        <authorList>
            <person name="Ezeobiora C.E."/>
            <person name="Igbokwe N.H."/>
            <person name="Amin D.H."/>
            <person name="Mendie U.E."/>
        </authorList>
    </citation>
    <scope>NUCLEOTIDE SEQUENCE [LARGE SCALE GENOMIC DNA]</scope>
    <source>
        <strain evidence="3 4">PGLac3</strain>
    </source>
</reference>
<evidence type="ECO:0000256" key="1">
    <source>
        <dbReference type="SAM" id="Phobius"/>
    </source>
</evidence>
<feature type="transmembrane region" description="Helical" evidence="1">
    <location>
        <begin position="6"/>
        <end position="27"/>
    </location>
</feature>
<evidence type="ECO:0000313" key="3">
    <source>
        <dbReference type="EMBL" id="MEY8041181.1"/>
    </source>
</evidence>
<protein>
    <submittedName>
        <fullName evidence="3">Rv3654c family TadE-like protein</fullName>
    </submittedName>
</protein>
<dbReference type="Pfam" id="PF13400">
    <property type="entry name" value="Tad"/>
    <property type="match status" value="1"/>
</dbReference>
<sequence length="115" mass="11099">MSGDRGAATALSAGLCLALVVVGWFALHWCGALLVRHRAAGAADLAALAAAAHAPHGAAIACGRAGEVARGMGTAVVSCTITGPHARVEVRAPPPPGLPGAAVVTARARAGPVVG</sequence>
<dbReference type="Proteomes" id="UP001564626">
    <property type="component" value="Unassembled WGS sequence"/>
</dbReference>
<dbReference type="InterPro" id="IPR021202">
    <property type="entry name" value="Rv3654c-like"/>
</dbReference>
<name>A0ABV4CJG5_9PSEU</name>
<evidence type="ECO:0000259" key="2">
    <source>
        <dbReference type="Pfam" id="PF13400"/>
    </source>
</evidence>
<dbReference type="RefSeq" id="WP_345359084.1">
    <property type="nucleotide sequence ID" value="NZ_BAABII010000004.1"/>
</dbReference>
<accession>A0ABV4CJG5</accession>
<dbReference type="InterPro" id="IPR028087">
    <property type="entry name" value="Tad_N"/>
</dbReference>
<keyword evidence="1" id="KW-0472">Membrane</keyword>
<dbReference type="EMBL" id="JBGEHV010000032">
    <property type="protein sequence ID" value="MEY8041181.1"/>
    <property type="molecule type" value="Genomic_DNA"/>
</dbReference>
<feature type="domain" description="Putative Flp pilus-assembly TadG-like N-terminal" evidence="2">
    <location>
        <begin position="6"/>
        <end position="52"/>
    </location>
</feature>
<evidence type="ECO:0000313" key="4">
    <source>
        <dbReference type="Proteomes" id="UP001564626"/>
    </source>
</evidence>
<comment type="caution">
    <text evidence="3">The sequence shown here is derived from an EMBL/GenBank/DDBJ whole genome shotgun (WGS) entry which is preliminary data.</text>
</comment>
<keyword evidence="4" id="KW-1185">Reference proteome</keyword>
<dbReference type="NCBIfam" id="TIGR03816">
    <property type="entry name" value="tadE_like_DECH"/>
    <property type="match status" value="1"/>
</dbReference>
<keyword evidence="1" id="KW-1133">Transmembrane helix</keyword>
<proteinExistence type="predicted"/>